<keyword evidence="2" id="KW-1185">Reference proteome</keyword>
<gene>
    <name evidence="1" type="ORF">PISMIDRAFT_122802</name>
</gene>
<reference evidence="1 2" key="1">
    <citation type="submission" date="2014-04" db="EMBL/GenBank/DDBJ databases">
        <authorList>
            <consortium name="DOE Joint Genome Institute"/>
            <person name="Kuo A."/>
            <person name="Kohler A."/>
            <person name="Costa M.D."/>
            <person name="Nagy L.G."/>
            <person name="Floudas D."/>
            <person name="Copeland A."/>
            <person name="Barry K.W."/>
            <person name="Cichocki N."/>
            <person name="Veneault-Fourrey C."/>
            <person name="LaButti K."/>
            <person name="Lindquist E.A."/>
            <person name="Lipzen A."/>
            <person name="Lundell T."/>
            <person name="Morin E."/>
            <person name="Murat C."/>
            <person name="Sun H."/>
            <person name="Tunlid A."/>
            <person name="Henrissat B."/>
            <person name="Grigoriev I.V."/>
            <person name="Hibbett D.S."/>
            <person name="Martin F."/>
            <person name="Nordberg H.P."/>
            <person name="Cantor M.N."/>
            <person name="Hua S.X."/>
        </authorList>
    </citation>
    <scope>NUCLEOTIDE SEQUENCE [LARGE SCALE GENOMIC DNA]</scope>
    <source>
        <strain evidence="1 2">441</strain>
    </source>
</reference>
<proteinExistence type="predicted"/>
<dbReference type="EMBL" id="KN834230">
    <property type="protein sequence ID" value="KIK11373.1"/>
    <property type="molecule type" value="Genomic_DNA"/>
</dbReference>
<protein>
    <submittedName>
        <fullName evidence="1">Uncharacterized protein</fullName>
    </submittedName>
</protein>
<reference evidence="2" key="2">
    <citation type="submission" date="2015-01" db="EMBL/GenBank/DDBJ databases">
        <title>Evolutionary Origins and Diversification of the Mycorrhizal Mutualists.</title>
        <authorList>
            <consortium name="DOE Joint Genome Institute"/>
            <consortium name="Mycorrhizal Genomics Consortium"/>
            <person name="Kohler A."/>
            <person name="Kuo A."/>
            <person name="Nagy L.G."/>
            <person name="Floudas D."/>
            <person name="Copeland A."/>
            <person name="Barry K.W."/>
            <person name="Cichocki N."/>
            <person name="Veneault-Fourrey C."/>
            <person name="LaButti K."/>
            <person name="Lindquist E.A."/>
            <person name="Lipzen A."/>
            <person name="Lundell T."/>
            <person name="Morin E."/>
            <person name="Murat C."/>
            <person name="Riley R."/>
            <person name="Ohm R."/>
            <person name="Sun H."/>
            <person name="Tunlid A."/>
            <person name="Henrissat B."/>
            <person name="Grigoriev I.V."/>
            <person name="Hibbett D.S."/>
            <person name="Martin F."/>
        </authorList>
    </citation>
    <scope>NUCLEOTIDE SEQUENCE [LARGE SCALE GENOMIC DNA]</scope>
    <source>
        <strain evidence="2">441</strain>
    </source>
</reference>
<accession>A0A0C9YU24</accession>
<dbReference type="HOGENOM" id="CLU_3038060_0_0_1"/>
<organism evidence="1 2">
    <name type="scientific">Pisolithus microcarpus 441</name>
    <dbReference type="NCBI Taxonomy" id="765257"/>
    <lineage>
        <taxon>Eukaryota</taxon>
        <taxon>Fungi</taxon>
        <taxon>Dikarya</taxon>
        <taxon>Basidiomycota</taxon>
        <taxon>Agaricomycotina</taxon>
        <taxon>Agaricomycetes</taxon>
        <taxon>Agaricomycetidae</taxon>
        <taxon>Boletales</taxon>
        <taxon>Sclerodermatineae</taxon>
        <taxon>Pisolithaceae</taxon>
        <taxon>Pisolithus</taxon>
    </lineage>
</organism>
<sequence>LRTWHVHPPCDGFPWQIFELDDTTVFLTVNACLNDMCINGCAVLLYSAFLSTSAQ</sequence>
<feature type="non-terminal residue" evidence="1">
    <location>
        <position position="1"/>
    </location>
</feature>
<evidence type="ECO:0000313" key="1">
    <source>
        <dbReference type="EMBL" id="KIK11373.1"/>
    </source>
</evidence>
<evidence type="ECO:0000313" key="2">
    <source>
        <dbReference type="Proteomes" id="UP000054018"/>
    </source>
</evidence>
<name>A0A0C9YU24_9AGAM</name>
<dbReference type="OrthoDB" id="2670808at2759"/>
<dbReference type="AlphaFoldDB" id="A0A0C9YU24"/>
<dbReference type="Proteomes" id="UP000054018">
    <property type="component" value="Unassembled WGS sequence"/>
</dbReference>